<accession>D4DVL8</accession>
<reference evidence="1 2" key="1">
    <citation type="submission" date="2010-02" db="EMBL/GenBank/DDBJ databases">
        <authorList>
            <person name="Weinstock G."/>
            <person name="Sodergren E."/>
            <person name="Clifton S."/>
            <person name="Fulton L."/>
            <person name="Fulton B."/>
            <person name="Courtney L."/>
            <person name="Fronick C."/>
            <person name="Harrison M."/>
            <person name="Strong C."/>
            <person name="Farmer C."/>
            <person name="Delahaunty K."/>
            <person name="Markovic C."/>
            <person name="Hall O."/>
            <person name="Minx P."/>
            <person name="Tomlinson C."/>
            <person name="Mitreva M."/>
            <person name="Nelson J."/>
            <person name="Hou S."/>
            <person name="Wollam A."/>
            <person name="Pepin K.H."/>
            <person name="Johnson M."/>
            <person name="Bhonagiri V."/>
            <person name="Zhang X."/>
            <person name="Suruliraj S."/>
            <person name="Warren W."/>
            <person name="Chinwalla A."/>
            <person name="Mardis E.R."/>
            <person name="Wilson R.K."/>
        </authorList>
    </citation>
    <scope>NUCLEOTIDE SEQUENCE [LARGE SCALE GENOMIC DNA]</scope>
    <source>
        <strain evidence="1 2">ATCC 29315</strain>
    </source>
</reference>
<evidence type="ECO:0000313" key="1">
    <source>
        <dbReference type="EMBL" id="EFE48148.1"/>
    </source>
</evidence>
<dbReference type="AlphaFoldDB" id="D4DVL8"/>
<organism evidence="1 2">
    <name type="scientific">Neisseria elongata subsp. glycolytica ATCC 29315</name>
    <dbReference type="NCBI Taxonomy" id="546263"/>
    <lineage>
        <taxon>Bacteria</taxon>
        <taxon>Pseudomonadati</taxon>
        <taxon>Pseudomonadota</taxon>
        <taxon>Betaproteobacteria</taxon>
        <taxon>Neisseriales</taxon>
        <taxon>Neisseriaceae</taxon>
        <taxon>Neisseria</taxon>
    </lineage>
</organism>
<evidence type="ECO:0000313" key="2">
    <source>
        <dbReference type="Proteomes" id="UP000005536"/>
    </source>
</evidence>
<proteinExistence type="predicted"/>
<name>D4DVL8_NEIEG</name>
<dbReference type="Proteomes" id="UP000005536">
    <property type="component" value="Unassembled WGS sequence"/>
</dbReference>
<comment type="caution">
    <text evidence="1">The sequence shown here is derived from an EMBL/GenBank/DDBJ whole genome shotgun (WGS) entry which is preliminary data.</text>
</comment>
<protein>
    <submittedName>
        <fullName evidence="1">Uncharacterized protein</fullName>
    </submittedName>
</protein>
<gene>
    <name evidence="1" type="ORF">NEIELOOT_03136</name>
</gene>
<dbReference type="EMBL" id="ADBF01000260">
    <property type="protein sequence ID" value="EFE48148.1"/>
    <property type="molecule type" value="Genomic_DNA"/>
</dbReference>
<sequence length="53" mass="5711">MLAGKIKIDKAMSAAGIKGKRGHSAVLPAKWRFGLLQTAVYCRLSEKILNPTA</sequence>